<keyword evidence="12 14" id="KW-0119">Carbohydrate metabolism</keyword>
<evidence type="ECO:0000259" key="15">
    <source>
        <dbReference type="Pfam" id="PF02603"/>
    </source>
</evidence>
<dbReference type="GeneID" id="57011674"/>
<comment type="cofactor">
    <cofactor evidence="2 14">
        <name>Mg(2+)</name>
        <dbReference type="ChEBI" id="CHEBI:18420"/>
    </cofactor>
</comment>
<organism evidence="17 24">
    <name type="scientific">Halanaerobium congolense</name>
    <dbReference type="NCBI Taxonomy" id="54121"/>
    <lineage>
        <taxon>Bacteria</taxon>
        <taxon>Bacillati</taxon>
        <taxon>Bacillota</taxon>
        <taxon>Clostridia</taxon>
        <taxon>Halanaerobiales</taxon>
        <taxon>Halanaerobiaceae</taxon>
        <taxon>Halanaerobium</taxon>
    </lineage>
</organism>
<reference evidence="21 22" key="1">
    <citation type="submission" date="2016-10" db="EMBL/GenBank/DDBJ databases">
        <authorList>
            <person name="Varghese N."/>
            <person name="Submissions S."/>
        </authorList>
    </citation>
    <scope>NUCLEOTIDE SEQUENCE [LARGE SCALE GENOMIC DNA]</scope>
    <source>
        <strain evidence="17 24">WG10</strain>
        <strain evidence="18 22">WG2</strain>
        <strain evidence="19 21">WG5</strain>
    </source>
</reference>
<feature type="region of interest" description="Important for the catalytic mechanism of dephosphorylation" evidence="14">
    <location>
        <begin position="267"/>
        <end position="272"/>
    </location>
</feature>
<proteinExistence type="inferred from homology"/>
<dbReference type="Gene3D" id="3.40.50.300">
    <property type="entry name" value="P-loop containing nucleotide triphosphate hydrolases"/>
    <property type="match status" value="1"/>
</dbReference>
<dbReference type="PANTHER" id="PTHR30305:SF1">
    <property type="entry name" value="HPR KINASE_PHOSPHORYLASE"/>
    <property type="match status" value="1"/>
</dbReference>
<dbReference type="HAMAP" id="MF_01249">
    <property type="entry name" value="HPr_kinase"/>
    <property type="match status" value="1"/>
</dbReference>
<comment type="subunit">
    <text evidence="14">Homohexamer.</text>
</comment>
<dbReference type="Pfam" id="PF07475">
    <property type="entry name" value="Hpr_kinase_C"/>
    <property type="match status" value="1"/>
</dbReference>
<feature type="binding site" evidence="14">
    <location>
        <begin position="156"/>
        <end position="163"/>
    </location>
    <ligand>
        <name>ATP</name>
        <dbReference type="ChEBI" id="CHEBI:30616"/>
    </ligand>
</feature>
<comment type="function">
    <text evidence="14">Catalyzes the ATP- as well as the pyrophosphate-dependent phosphorylation of a specific serine residue in HPr, a phosphocarrier protein of the phosphoenolpyruvate-dependent sugar phosphotransferase system (PTS). HprK/P also catalyzes the pyrophosphate-producing, inorganic phosphate-dependent dephosphorylation (phosphorolysis) of seryl-phosphorylated HPr (P-Ser-HPr). The two antagonistic activities of HprK/P are regulated by several intracellular metabolites, which change their concentration in response to the absence or presence of rapidly metabolisable carbon sources (glucose, fructose, etc.) in the growth medium. Therefore, by controlling the phosphorylation state of HPr, HPrK/P is a sensor enzyme that plays a major role in the regulation of carbon metabolism and sugar transport: it mediates carbon catabolite repression (CCR), and regulates PTS-catalyzed carbohydrate uptake and inducer exclusion.</text>
</comment>
<dbReference type="InterPro" id="IPR003755">
    <property type="entry name" value="HPr(Ser)_kin/Pase"/>
</dbReference>
<keyword evidence="9 14" id="KW-0067">ATP-binding</keyword>
<dbReference type="STRING" id="54121.SAMN04515653_1204"/>
<feature type="active site" evidence="14">
    <location>
        <position position="141"/>
    </location>
</feature>
<evidence type="ECO:0000259" key="16">
    <source>
        <dbReference type="Pfam" id="PF07475"/>
    </source>
</evidence>
<dbReference type="Proteomes" id="UP000199519">
    <property type="component" value="Unassembled WGS sequence"/>
</dbReference>
<gene>
    <name evidence="14" type="primary">hprK</name>
    <name evidence="20" type="ORF">C7954_10287</name>
    <name evidence="17" type="ORF">SAMN04488597_1195</name>
    <name evidence="18" type="ORF">SAMN04488598_102129</name>
    <name evidence="19" type="ORF">SAMN04515652_10253</name>
</gene>
<dbReference type="InterPro" id="IPR027417">
    <property type="entry name" value="P-loop_NTPase"/>
</dbReference>
<keyword evidence="22" id="KW-1185">Reference proteome</keyword>
<dbReference type="FunFam" id="3.40.50.300:FF:000174">
    <property type="entry name" value="HPr kinase/phosphorylase"/>
    <property type="match status" value="1"/>
</dbReference>
<evidence type="ECO:0000313" key="19">
    <source>
        <dbReference type="EMBL" id="SES64600.1"/>
    </source>
</evidence>
<evidence type="ECO:0000256" key="11">
    <source>
        <dbReference type="ARBA" id="ARBA00023268"/>
    </source>
</evidence>
<evidence type="ECO:0000313" key="23">
    <source>
        <dbReference type="Proteomes" id="UP000295472"/>
    </source>
</evidence>
<feature type="region of interest" description="Important for the catalytic mechanism of both phosphorylation and dephosphorylation" evidence="14">
    <location>
        <begin position="204"/>
        <end position="213"/>
    </location>
</feature>
<feature type="active site" evidence="14">
    <location>
        <position position="162"/>
    </location>
</feature>
<evidence type="ECO:0000313" key="21">
    <source>
        <dbReference type="Proteomes" id="UP000198612"/>
    </source>
</evidence>
<dbReference type="AlphaFoldDB" id="A0A1G6QMQ1"/>
<comment type="miscellaneous">
    <text evidence="14">Both phosphorylation and phosphorolysis are carried out by the same active site and suggest a common mechanism for both reactions.</text>
</comment>
<name>A0A1G6QMQ1_9FIRM</name>
<dbReference type="SUPFAM" id="SSF75138">
    <property type="entry name" value="HprK N-terminal domain-like"/>
    <property type="match status" value="1"/>
</dbReference>
<dbReference type="InterPro" id="IPR011126">
    <property type="entry name" value="Hpr_kin/Pase_Hpr_N"/>
</dbReference>
<comment type="domain">
    <text evidence="14">The Walker A ATP-binding motif also binds Pi and PPi.</text>
</comment>
<dbReference type="GO" id="GO:0000155">
    <property type="term" value="F:phosphorelay sensor kinase activity"/>
    <property type="evidence" value="ECO:0007669"/>
    <property type="project" value="InterPro"/>
</dbReference>
<dbReference type="OrthoDB" id="9778803at2"/>
<evidence type="ECO:0000256" key="9">
    <source>
        <dbReference type="ARBA" id="ARBA00022840"/>
    </source>
</evidence>
<evidence type="ECO:0000256" key="8">
    <source>
        <dbReference type="ARBA" id="ARBA00022777"/>
    </source>
</evidence>
<dbReference type="CDD" id="cd01918">
    <property type="entry name" value="HprK_C"/>
    <property type="match status" value="1"/>
</dbReference>
<dbReference type="Pfam" id="PF02603">
    <property type="entry name" value="Hpr_kinase_N"/>
    <property type="match status" value="1"/>
</dbReference>
<dbReference type="EMBL" id="SOEF01000002">
    <property type="protein sequence ID" value="TDX47928.1"/>
    <property type="molecule type" value="Genomic_DNA"/>
</dbReference>
<keyword evidence="10 14" id="KW-0460">Magnesium</keyword>
<dbReference type="RefSeq" id="WP_073159602.1">
    <property type="nucleotide sequence ID" value="NZ_FMYT01000019.1"/>
</dbReference>
<evidence type="ECO:0000256" key="2">
    <source>
        <dbReference type="ARBA" id="ARBA00001946"/>
    </source>
</evidence>
<dbReference type="SUPFAM" id="SSF53795">
    <property type="entry name" value="PEP carboxykinase-like"/>
    <property type="match status" value="1"/>
</dbReference>
<dbReference type="EMBL" id="FOHG01000002">
    <property type="protein sequence ID" value="SES64600.1"/>
    <property type="molecule type" value="Genomic_DNA"/>
</dbReference>
<feature type="active site" evidence="14">
    <location>
        <position position="246"/>
    </location>
</feature>
<dbReference type="GO" id="GO:0004712">
    <property type="term" value="F:protein serine/threonine/tyrosine kinase activity"/>
    <property type="evidence" value="ECO:0007669"/>
    <property type="project" value="UniProtKB-UniRule"/>
</dbReference>
<evidence type="ECO:0000313" key="18">
    <source>
        <dbReference type="EMBL" id="SDE82592.1"/>
    </source>
</evidence>
<evidence type="ECO:0000256" key="3">
    <source>
        <dbReference type="ARBA" id="ARBA00006883"/>
    </source>
</evidence>
<evidence type="ECO:0000256" key="6">
    <source>
        <dbReference type="ARBA" id="ARBA00022723"/>
    </source>
</evidence>
<keyword evidence="8 14" id="KW-0418">Kinase</keyword>
<evidence type="ECO:0000256" key="13">
    <source>
        <dbReference type="ARBA" id="ARBA00047657"/>
    </source>
</evidence>
<dbReference type="EMBL" id="FMYT01000019">
    <property type="protein sequence ID" value="SDC93652.1"/>
    <property type="molecule type" value="Genomic_DNA"/>
</dbReference>
<evidence type="ECO:0000313" key="24">
    <source>
        <dbReference type="Proteomes" id="UP000324896"/>
    </source>
</evidence>
<evidence type="ECO:0000256" key="7">
    <source>
        <dbReference type="ARBA" id="ARBA00022741"/>
    </source>
</evidence>
<evidence type="ECO:0000313" key="17">
    <source>
        <dbReference type="EMBL" id="SDC93652.1"/>
    </source>
</evidence>
<dbReference type="GO" id="GO:0000287">
    <property type="term" value="F:magnesium ion binding"/>
    <property type="evidence" value="ECO:0007669"/>
    <property type="project" value="UniProtKB-UniRule"/>
</dbReference>
<keyword evidence="5 14" id="KW-0808">Transferase</keyword>
<dbReference type="EC" id="2.7.11.-" evidence="14"/>
<dbReference type="Proteomes" id="UP000198612">
    <property type="component" value="Unassembled WGS sequence"/>
</dbReference>
<reference evidence="20 23" key="2">
    <citation type="submission" date="2019-03" db="EMBL/GenBank/DDBJ databases">
        <title>Subsurface microbial communities from deep shales in Ohio and West Virginia, USA.</title>
        <authorList>
            <person name="Wrighton K."/>
        </authorList>
    </citation>
    <scope>NUCLEOTIDE SEQUENCE [LARGE SCALE GENOMIC DNA]</scope>
    <source>
        <strain evidence="20 23">DSMZ 11287</strain>
    </source>
</reference>
<feature type="binding site" evidence="14">
    <location>
        <position position="163"/>
    </location>
    <ligand>
        <name>Mg(2+)</name>
        <dbReference type="ChEBI" id="CHEBI:18420"/>
    </ligand>
</feature>
<dbReference type="NCBIfam" id="TIGR00679">
    <property type="entry name" value="hpr-ser"/>
    <property type="match status" value="1"/>
</dbReference>
<dbReference type="GO" id="GO:0006109">
    <property type="term" value="P:regulation of carbohydrate metabolic process"/>
    <property type="evidence" value="ECO:0007669"/>
    <property type="project" value="UniProtKB-UniRule"/>
</dbReference>
<accession>A0A1G6QMQ1</accession>
<dbReference type="EMBL" id="FNBJ01000002">
    <property type="protein sequence ID" value="SDE82592.1"/>
    <property type="molecule type" value="Genomic_DNA"/>
</dbReference>
<dbReference type="Gene3D" id="3.40.1390.20">
    <property type="entry name" value="HprK N-terminal domain-like"/>
    <property type="match status" value="1"/>
</dbReference>
<sequence length="305" mass="34245">MNEEDKVLVLDIFNRFDLEIRAGRSGIKREVKVSDIKRPGIELAGFWKHFAPERVNLIGRTELSFLKGLGEEILKKRIDEYVIHDPVCIIIARGEAVPSYLIDKANENGIPVFSTKISTTRFSSMLLNYLEEKLAPIKVIHGVLVDIYGIGVLIKGQSGIGKSETAIELVKRGHRLVADDIIEIKKIGELRLSGSAPNNSRYFLEMRGIGIINVKTLFGAGAVKHDSPINLAIKLERWEEGEEYERLGIDSRKTEIMDLEIDEIVIPVKPGRNLALVLEVAAMNYRMKTMGYNAAVDFTENIMNK</sequence>
<dbReference type="InterPro" id="IPR028979">
    <property type="entry name" value="Ser_kin/Pase_Hpr-like_N_sf"/>
</dbReference>
<dbReference type="GO" id="GO:0005524">
    <property type="term" value="F:ATP binding"/>
    <property type="evidence" value="ECO:0007669"/>
    <property type="project" value="UniProtKB-UniRule"/>
</dbReference>
<protein>
    <recommendedName>
        <fullName evidence="14">HPr kinase/phosphorylase</fullName>
        <shortName evidence="14">HPrK/P</shortName>
        <ecNumber evidence="14">2.7.11.-</ecNumber>
        <ecNumber evidence="14">2.7.4.-</ecNumber>
    </recommendedName>
    <alternativeName>
        <fullName evidence="14">HPr(Ser) kinase/phosphorylase</fullName>
    </alternativeName>
</protein>
<evidence type="ECO:0000256" key="14">
    <source>
        <dbReference type="HAMAP-Rule" id="MF_01249"/>
    </source>
</evidence>
<keyword evidence="6 14" id="KW-0479">Metal-binding</keyword>
<dbReference type="GO" id="GO:0004674">
    <property type="term" value="F:protein serine/threonine kinase activity"/>
    <property type="evidence" value="ECO:0007669"/>
    <property type="project" value="UniProtKB-KW"/>
</dbReference>
<dbReference type="EC" id="2.7.4.-" evidence="14"/>
<keyword evidence="7 14" id="KW-0547">Nucleotide-binding</keyword>
<dbReference type="PANTHER" id="PTHR30305">
    <property type="entry name" value="PROTEIN YJDM-RELATED"/>
    <property type="match status" value="1"/>
</dbReference>
<evidence type="ECO:0000313" key="22">
    <source>
        <dbReference type="Proteomes" id="UP000199519"/>
    </source>
</evidence>
<evidence type="ECO:0000256" key="12">
    <source>
        <dbReference type="ARBA" id="ARBA00023277"/>
    </source>
</evidence>
<feature type="active site" description="Proton acceptor; for phosphorylation activity. Proton donor; for dephosphorylation activity" evidence="14">
    <location>
        <position position="180"/>
    </location>
</feature>
<evidence type="ECO:0000256" key="10">
    <source>
        <dbReference type="ARBA" id="ARBA00022842"/>
    </source>
</evidence>
<keyword evidence="11 14" id="KW-0511">Multifunctional enzyme</keyword>
<evidence type="ECO:0000256" key="4">
    <source>
        <dbReference type="ARBA" id="ARBA00022527"/>
    </source>
</evidence>
<comment type="catalytic activity">
    <reaction evidence="1 14">
        <text>[HPr protein]-L-serine + ATP = [HPr protein]-O-phospho-L-serine + ADP + H(+)</text>
        <dbReference type="Rhea" id="RHEA:46600"/>
        <dbReference type="Rhea" id="RHEA-COMP:11602"/>
        <dbReference type="Rhea" id="RHEA-COMP:11603"/>
        <dbReference type="ChEBI" id="CHEBI:15378"/>
        <dbReference type="ChEBI" id="CHEBI:29999"/>
        <dbReference type="ChEBI" id="CHEBI:30616"/>
        <dbReference type="ChEBI" id="CHEBI:83421"/>
        <dbReference type="ChEBI" id="CHEBI:456216"/>
    </reaction>
</comment>
<comment type="similarity">
    <text evidence="3 14">Belongs to the HPrK/P family.</text>
</comment>
<comment type="catalytic activity">
    <reaction evidence="13 14">
        <text>[HPr protein]-O-phospho-L-serine + phosphate + H(+) = [HPr protein]-L-serine + diphosphate</text>
        <dbReference type="Rhea" id="RHEA:46604"/>
        <dbReference type="Rhea" id="RHEA-COMP:11602"/>
        <dbReference type="Rhea" id="RHEA-COMP:11603"/>
        <dbReference type="ChEBI" id="CHEBI:15378"/>
        <dbReference type="ChEBI" id="CHEBI:29999"/>
        <dbReference type="ChEBI" id="CHEBI:33019"/>
        <dbReference type="ChEBI" id="CHEBI:43474"/>
        <dbReference type="ChEBI" id="CHEBI:83421"/>
    </reaction>
</comment>
<dbReference type="Proteomes" id="UP000295472">
    <property type="component" value="Unassembled WGS sequence"/>
</dbReference>
<dbReference type="Proteomes" id="UP000324896">
    <property type="component" value="Unassembled WGS sequence"/>
</dbReference>
<evidence type="ECO:0000313" key="20">
    <source>
        <dbReference type="EMBL" id="TDX47928.1"/>
    </source>
</evidence>
<feature type="binding site" evidence="14">
    <location>
        <position position="205"/>
    </location>
    <ligand>
        <name>Mg(2+)</name>
        <dbReference type="ChEBI" id="CHEBI:18420"/>
    </ligand>
</feature>
<evidence type="ECO:0000256" key="1">
    <source>
        <dbReference type="ARBA" id="ARBA00001120"/>
    </source>
</evidence>
<feature type="domain" description="HPr kinase/phosphorylase C-terminal" evidence="16">
    <location>
        <begin position="132"/>
        <end position="301"/>
    </location>
</feature>
<evidence type="ECO:0000256" key="5">
    <source>
        <dbReference type="ARBA" id="ARBA00022679"/>
    </source>
</evidence>
<dbReference type="InterPro" id="IPR011104">
    <property type="entry name" value="Hpr_kin/Pase_C"/>
</dbReference>
<keyword evidence="4 14" id="KW-0723">Serine/threonine-protein kinase</keyword>
<feature type="domain" description="HPr(Ser) kinase/phosphorylase N-terminal" evidence="15">
    <location>
        <begin position="8"/>
        <end position="130"/>
    </location>
</feature>